<organism evidence="2 3">
    <name type="scientific">Virgibacillus sediminis</name>
    <dbReference type="NCBI Taxonomy" id="202260"/>
    <lineage>
        <taxon>Bacteria</taxon>
        <taxon>Bacillati</taxon>
        <taxon>Bacillota</taxon>
        <taxon>Bacilli</taxon>
        <taxon>Bacillales</taxon>
        <taxon>Bacillaceae</taxon>
        <taxon>Virgibacillus</taxon>
    </lineage>
</organism>
<evidence type="ECO:0000313" key="2">
    <source>
        <dbReference type="EMBL" id="MFC2948024.1"/>
    </source>
</evidence>
<protein>
    <submittedName>
        <fullName evidence="2">CHRD domain-containing protein</fullName>
    </submittedName>
</protein>
<sequence>MERFIADLKGRNEVPPVRTDAFGEAKFLVNEDGRKIKFKLEVNNIRNFIQAHIHFGARNENGPVLAFLFGADLETLEEQNGITTRRGVVTGVIADKDIVPNDVGVRNVKDLLTLMRRELTYVNAHTEQNPGGEIRGQIIPLQHRRY</sequence>
<feature type="domain" description="CHRD" evidence="1">
    <location>
        <begin position="1"/>
        <end position="143"/>
    </location>
</feature>
<proteinExistence type="predicted"/>
<evidence type="ECO:0000313" key="3">
    <source>
        <dbReference type="Proteomes" id="UP001595387"/>
    </source>
</evidence>
<comment type="caution">
    <text evidence="2">The sequence shown here is derived from an EMBL/GenBank/DDBJ whole genome shotgun (WGS) entry which is preliminary data.</text>
</comment>
<keyword evidence="3" id="KW-1185">Reference proteome</keyword>
<dbReference type="Proteomes" id="UP001595387">
    <property type="component" value="Unassembled WGS sequence"/>
</dbReference>
<gene>
    <name evidence="2" type="ORF">ACFODW_06670</name>
</gene>
<dbReference type="SMART" id="SM00754">
    <property type="entry name" value="CHRD"/>
    <property type="match status" value="1"/>
</dbReference>
<reference evidence="3" key="1">
    <citation type="journal article" date="2019" name="Int. J. Syst. Evol. Microbiol.">
        <title>The Global Catalogue of Microorganisms (GCM) 10K type strain sequencing project: providing services to taxonomists for standard genome sequencing and annotation.</title>
        <authorList>
            <consortium name="The Broad Institute Genomics Platform"/>
            <consortium name="The Broad Institute Genome Sequencing Center for Infectious Disease"/>
            <person name="Wu L."/>
            <person name="Ma J."/>
        </authorList>
    </citation>
    <scope>NUCLEOTIDE SEQUENCE [LARGE SCALE GENOMIC DNA]</scope>
    <source>
        <strain evidence="3">KCTC 13193</strain>
    </source>
</reference>
<dbReference type="Pfam" id="PF07452">
    <property type="entry name" value="CHRD"/>
    <property type="match status" value="1"/>
</dbReference>
<dbReference type="InterPro" id="IPR010895">
    <property type="entry name" value="CHRD"/>
</dbReference>
<accession>A0ABV7A4Q4</accession>
<evidence type="ECO:0000259" key="1">
    <source>
        <dbReference type="PROSITE" id="PS50933"/>
    </source>
</evidence>
<name>A0ABV7A4Q4_9BACI</name>
<dbReference type="PROSITE" id="PS50933">
    <property type="entry name" value="CHRD"/>
    <property type="match status" value="1"/>
</dbReference>
<dbReference type="RefSeq" id="WP_390304520.1">
    <property type="nucleotide sequence ID" value="NZ_JBHRRZ010000012.1"/>
</dbReference>
<dbReference type="EMBL" id="JBHRRZ010000012">
    <property type="protein sequence ID" value="MFC2948024.1"/>
    <property type="molecule type" value="Genomic_DNA"/>
</dbReference>